<sequence length="61" mass="6614">MTYENERQGREEMDPAGDESGIIVFGGGSGCSGRGCLFWIIVSVVLSVTLTLLLNLVVYLF</sequence>
<name>A0A6J4R6V2_9ACTN</name>
<protein>
    <submittedName>
        <fullName evidence="2">Uncharacterized protein</fullName>
    </submittedName>
</protein>
<feature type="transmembrane region" description="Helical" evidence="1">
    <location>
        <begin position="37"/>
        <end position="60"/>
    </location>
</feature>
<evidence type="ECO:0000256" key="1">
    <source>
        <dbReference type="SAM" id="Phobius"/>
    </source>
</evidence>
<gene>
    <name evidence="2" type="ORF">AVDCRST_MAG37-3225</name>
</gene>
<dbReference type="PROSITE" id="PS51257">
    <property type="entry name" value="PROKAR_LIPOPROTEIN"/>
    <property type="match status" value="1"/>
</dbReference>
<dbReference type="AlphaFoldDB" id="A0A6J4R6V2"/>
<evidence type="ECO:0000313" key="2">
    <source>
        <dbReference type="EMBL" id="CAA9457327.1"/>
    </source>
</evidence>
<organism evidence="2">
    <name type="scientific">uncultured Rubrobacteraceae bacterium</name>
    <dbReference type="NCBI Taxonomy" id="349277"/>
    <lineage>
        <taxon>Bacteria</taxon>
        <taxon>Bacillati</taxon>
        <taxon>Actinomycetota</taxon>
        <taxon>Rubrobacteria</taxon>
        <taxon>Rubrobacterales</taxon>
        <taxon>Rubrobacteraceae</taxon>
        <taxon>environmental samples</taxon>
    </lineage>
</organism>
<keyword evidence="1" id="KW-1133">Transmembrane helix</keyword>
<accession>A0A6J4R6V2</accession>
<proteinExistence type="predicted"/>
<keyword evidence="1" id="KW-0812">Transmembrane</keyword>
<reference evidence="2" key="1">
    <citation type="submission" date="2020-02" db="EMBL/GenBank/DDBJ databases">
        <authorList>
            <person name="Meier V. D."/>
        </authorList>
    </citation>
    <scope>NUCLEOTIDE SEQUENCE</scope>
    <source>
        <strain evidence="2">AVDCRST_MAG37</strain>
    </source>
</reference>
<dbReference type="EMBL" id="CADCVD010000164">
    <property type="protein sequence ID" value="CAA9457327.1"/>
    <property type="molecule type" value="Genomic_DNA"/>
</dbReference>
<keyword evidence="1" id="KW-0472">Membrane</keyword>